<sequence>MTSNAECITYQDHARFSRINIKDVVQMYTAKIRSNERMMVASIIGLNNDMVAKWYTDVLMKVCDDKGQVTAQQAESYWRVYLEGHRVRAYYRMKEHSVPIPRSVVDFWVEFLLQDVKDLHAYGTRVLLQAYDTVVEYYRDWVAERLYELLFTTDDPVDWIHKYNESTIAQKILCGDEKPYDINTIGEKCQILINTQAIPSN</sequence>
<evidence type="ECO:0000313" key="1">
    <source>
        <dbReference type="EMBL" id="QHU35566.1"/>
    </source>
</evidence>
<accession>A0A6C0LXI0</accession>
<dbReference type="AlphaFoldDB" id="A0A6C0LXI0"/>
<name>A0A6C0LXI0_9ZZZZ</name>
<proteinExistence type="predicted"/>
<protein>
    <submittedName>
        <fullName evidence="1">Uncharacterized protein</fullName>
    </submittedName>
</protein>
<organism evidence="1">
    <name type="scientific">viral metagenome</name>
    <dbReference type="NCBI Taxonomy" id="1070528"/>
    <lineage>
        <taxon>unclassified sequences</taxon>
        <taxon>metagenomes</taxon>
        <taxon>organismal metagenomes</taxon>
    </lineage>
</organism>
<reference evidence="1" key="1">
    <citation type="journal article" date="2020" name="Nature">
        <title>Giant virus diversity and host interactions through global metagenomics.</title>
        <authorList>
            <person name="Schulz F."/>
            <person name="Roux S."/>
            <person name="Paez-Espino D."/>
            <person name="Jungbluth S."/>
            <person name="Walsh D.A."/>
            <person name="Denef V.J."/>
            <person name="McMahon K.D."/>
            <person name="Konstantinidis K.T."/>
            <person name="Eloe-Fadrosh E.A."/>
            <person name="Kyrpides N.C."/>
            <person name="Woyke T."/>
        </authorList>
    </citation>
    <scope>NUCLEOTIDE SEQUENCE</scope>
    <source>
        <strain evidence="1">GVMAG-S-1029409-49</strain>
    </source>
</reference>
<dbReference type="EMBL" id="MN740609">
    <property type="protein sequence ID" value="QHU35566.1"/>
    <property type="molecule type" value="Genomic_DNA"/>
</dbReference>